<name>A1SU41_PSYIN</name>
<dbReference type="Proteomes" id="UP000000639">
    <property type="component" value="Chromosome"/>
</dbReference>
<evidence type="ECO:0000256" key="8">
    <source>
        <dbReference type="ARBA" id="ARBA00024235"/>
    </source>
</evidence>
<evidence type="ECO:0000256" key="9">
    <source>
        <dbReference type="PROSITE-ProRule" id="PRU00339"/>
    </source>
</evidence>
<gene>
    <name evidence="11" type="ordered locus">Ping_1170</name>
</gene>
<dbReference type="GO" id="GO:0005886">
    <property type="term" value="C:plasma membrane"/>
    <property type="evidence" value="ECO:0007669"/>
    <property type="project" value="UniProtKB-SubCell"/>
</dbReference>
<keyword evidence="9" id="KW-0802">TPR repeat</keyword>
<evidence type="ECO:0000256" key="7">
    <source>
        <dbReference type="ARBA" id="ARBA00024197"/>
    </source>
</evidence>
<dbReference type="STRING" id="357804.Ping_1170"/>
<organism evidence="11 12">
    <name type="scientific">Psychromonas ingrahamii (strain DSM 17664 / CCUG 51855 / 37)</name>
    <dbReference type="NCBI Taxonomy" id="357804"/>
    <lineage>
        <taxon>Bacteria</taxon>
        <taxon>Pseudomonadati</taxon>
        <taxon>Pseudomonadota</taxon>
        <taxon>Gammaproteobacteria</taxon>
        <taxon>Alteromonadales</taxon>
        <taxon>Psychromonadaceae</taxon>
        <taxon>Psychromonas</taxon>
    </lineage>
</organism>
<dbReference type="Pfam" id="PF09976">
    <property type="entry name" value="TPR_21"/>
    <property type="match status" value="1"/>
</dbReference>
<feature type="repeat" description="TPR" evidence="9">
    <location>
        <begin position="164"/>
        <end position="197"/>
    </location>
</feature>
<sequence length="226" mass="24859">MVDIIEGYETEEQQVIAIKKWWKENGNTLMIAAVIGLAGLWGWRFYNASVITGQEEASQAYSDMLVKFESQGGEAGLDSIRAFIAGNQDNNYGVLASLLLAKEAVQQKDFALAKAQFVQLQSQNEYAPLNAVINLRLARVEAQLGEYEQALKTLTLITEPSFLAKANQVKGSIYLNMGDIEKARTAFQDAVNAIEGNIGPILQLQFDDLATVNDKKIAAPILETEK</sequence>
<dbReference type="InterPro" id="IPR019734">
    <property type="entry name" value="TPR_rpt"/>
</dbReference>
<reference evidence="11 12" key="1">
    <citation type="submission" date="2007-01" db="EMBL/GenBank/DDBJ databases">
        <title>Complete sequence of Psychromonas ingrahamii 37.</title>
        <authorList>
            <consortium name="US DOE Joint Genome Institute"/>
            <person name="Copeland A."/>
            <person name="Lucas S."/>
            <person name="Lapidus A."/>
            <person name="Barry K."/>
            <person name="Detter J.C."/>
            <person name="Glavina del Rio T."/>
            <person name="Hammon N."/>
            <person name="Israni S."/>
            <person name="Dalin E."/>
            <person name="Tice H."/>
            <person name="Pitluck S."/>
            <person name="Thompson L.S."/>
            <person name="Brettin T."/>
            <person name="Bruce D."/>
            <person name="Han C."/>
            <person name="Tapia R."/>
            <person name="Schmutz J."/>
            <person name="Larimer F."/>
            <person name="Land M."/>
            <person name="Hauser L."/>
            <person name="Kyrpides N."/>
            <person name="Ivanova N."/>
            <person name="Staley J."/>
            <person name="Richardson P."/>
        </authorList>
    </citation>
    <scope>NUCLEOTIDE SEQUENCE [LARGE SCALE GENOMIC DNA]</scope>
    <source>
        <strain evidence="11 12">37</strain>
    </source>
</reference>
<evidence type="ECO:0000313" key="11">
    <source>
        <dbReference type="EMBL" id="ABM03006.1"/>
    </source>
</evidence>
<evidence type="ECO:0000313" key="12">
    <source>
        <dbReference type="Proteomes" id="UP000000639"/>
    </source>
</evidence>
<keyword evidence="4" id="KW-1133">Transmembrane helix</keyword>
<comment type="similarity">
    <text evidence="7">Belongs to the YfgM family.</text>
</comment>
<accession>A1SU41</accession>
<dbReference type="PIRSF" id="PIRSF006170">
    <property type="entry name" value="YfgM"/>
    <property type="match status" value="1"/>
</dbReference>
<keyword evidence="12" id="KW-1185">Reference proteome</keyword>
<evidence type="ECO:0000259" key="10">
    <source>
        <dbReference type="Pfam" id="PF09976"/>
    </source>
</evidence>
<keyword evidence="2" id="KW-1003">Cell membrane</keyword>
<dbReference type="eggNOG" id="COG2976">
    <property type="taxonomic scope" value="Bacteria"/>
</dbReference>
<dbReference type="InterPro" id="IPR026039">
    <property type="entry name" value="YfgM"/>
</dbReference>
<proteinExistence type="inferred from homology"/>
<dbReference type="PANTHER" id="PTHR38035">
    <property type="entry name" value="UPF0070 PROTEIN YFGM"/>
    <property type="match status" value="1"/>
</dbReference>
<dbReference type="RefSeq" id="WP_011769569.1">
    <property type="nucleotide sequence ID" value="NC_008709.1"/>
</dbReference>
<dbReference type="KEGG" id="pin:Ping_1170"/>
<dbReference type="AlphaFoldDB" id="A1SU41"/>
<keyword evidence="6" id="KW-0143">Chaperone</keyword>
<keyword evidence="3" id="KW-0812">Transmembrane</keyword>
<dbReference type="SUPFAM" id="SSF48452">
    <property type="entry name" value="TPR-like"/>
    <property type="match status" value="1"/>
</dbReference>
<evidence type="ECO:0000256" key="4">
    <source>
        <dbReference type="ARBA" id="ARBA00022989"/>
    </source>
</evidence>
<evidence type="ECO:0000256" key="6">
    <source>
        <dbReference type="ARBA" id="ARBA00023186"/>
    </source>
</evidence>
<feature type="domain" description="Ancillary SecYEG translocon subunit/Cell division coordinator CpoB TPR" evidence="10">
    <location>
        <begin position="19"/>
        <end position="210"/>
    </location>
</feature>
<keyword evidence="5" id="KW-0472">Membrane</keyword>
<dbReference type="PANTHER" id="PTHR38035:SF1">
    <property type="entry name" value="ANCILLARY SECYEG TRANSLOCON SUBUNIT"/>
    <property type="match status" value="1"/>
</dbReference>
<comment type="subcellular location">
    <subcellularLocation>
        <location evidence="1">Cell membrane</location>
        <topology evidence="1">Single-pass type II membrane protein</topology>
    </subcellularLocation>
</comment>
<protein>
    <recommendedName>
        <fullName evidence="8">Ancillary SecYEG translocon subunit</fullName>
    </recommendedName>
</protein>
<dbReference type="GO" id="GO:0044877">
    <property type="term" value="F:protein-containing complex binding"/>
    <property type="evidence" value="ECO:0007669"/>
    <property type="project" value="InterPro"/>
</dbReference>
<dbReference type="OrthoDB" id="9789675at2"/>
<dbReference type="Gene3D" id="1.25.40.10">
    <property type="entry name" value="Tetratricopeptide repeat domain"/>
    <property type="match status" value="1"/>
</dbReference>
<dbReference type="InterPro" id="IPR011990">
    <property type="entry name" value="TPR-like_helical_dom_sf"/>
</dbReference>
<dbReference type="InterPro" id="IPR018704">
    <property type="entry name" value="SecYEG/CpoB_TPR"/>
</dbReference>
<dbReference type="EMBL" id="CP000510">
    <property type="protein sequence ID" value="ABM03006.1"/>
    <property type="molecule type" value="Genomic_DNA"/>
</dbReference>
<evidence type="ECO:0000256" key="5">
    <source>
        <dbReference type="ARBA" id="ARBA00023136"/>
    </source>
</evidence>
<dbReference type="HOGENOM" id="CLU_084785_0_0_6"/>
<evidence type="ECO:0000256" key="2">
    <source>
        <dbReference type="ARBA" id="ARBA00022475"/>
    </source>
</evidence>
<evidence type="ECO:0000256" key="1">
    <source>
        <dbReference type="ARBA" id="ARBA00004401"/>
    </source>
</evidence>
<dbReference type="PROSITE" id="PS50005">
    <property type="entry name" value="TPR"/>
    <property type="match status" value="1"/>
</dbReference>
<evidence type="ECO:0000256" key="3">
    <source>
        <dbReference type="ARBA" id="ARBA00022692"/>
    </source>
</evidence>